<dbReference type="RefSeq" id="WP_010901259.1">
    <property type="nucleotide sequence ID" value="NC_002578.1"/>
</dbReference>
<dbReference type="InterPro" id="IPR029016">
    <property type="entry name" value="GAF-like_dom_sf"/>
</dbReference>
<dbReference type="OrthoDB" id="56134at2157"/>
<dbReference type="InterPro" id="IPR003018">
    <property type="entry name" value="GAF"/>
</dbReference>
<dbReference type="Proteomes" id="UP000001024">
    <property type="component" value="Chromosome"/>
</dbReference>
<keyword evidence="4 5" id="KW-0002">3D-structure</keyword>
<dbReference type="PaxDb" id="273075-Ta0848"/>
<evidence type="ECO:0007829" key="5">
    <source>
        <dbReference type="PDB" id="4MN7"/>
    </source>
</evidence>
<dbReference type="PDB" id="4MN7">
    <property type="method" value="X-ray"/>
    <property type="resolution" value="2.00 A"/>
    <property type="chains" value="A/B=1-141"/>
</dbReference>
<dbReference type="PDBsum" id="4MN7"/>
<dbReference type="InParanoid" id="Q9HJW5"/>
<evidence type="ECO:0000313" key="2">
    <source>
        <dbReference type="EMBL" id="CAC11977.1"/>
    </source>
</evidence>
<dbReference type="Pfam" id="PF13185">
    <property type="entry name" value="GAF_2"/>
    <property type="match status" value="1"/>
</dbReference>
<dbReference type="Gene3D" id="3.30.450.40">
    <property type="match status" value="1"/>
</dbReference>
<dbReference type="BRENDA" id="1.8.4.14">
    <property type="organism ID" value="6324"/>
</dbReference>
<dbReference type="PDB" id="4MMN">
    <property type="method" value="X-ray"/>
    <property type="resolution" value="2.60 A"/>
    <property type="chains" value="A/B/C/D/E/F/G/H=1-141"/>
</dbReference>
<organism evidence="2 3">
    <name type="scientific">Thermoplasma acidophilum (strain ATCC 25905 / DSM 1728 / JCM 9062 / NBRC 15155 / AMRC-C165)</name>
    <dbReference type="NCBI Taxonomy" id="273075"/>
    <lineage>
        <taxon>Archaea</taxon>
        <taxon>Methanobacteriati</taxon>
        <taxon>Thermoplasmatota</taxon>
        <taxon>Thermoplasmata</taxon>
        <taxon>Thermoplasmatales</taxon>
        <taxon>Thermoplasmataceae</taxon>
        <taxon>Thermoplasma</taxon>
    </lineage>
</organism>
<reference evidence="4 5" key="2">
    <citation type="journal article" date="2014" name="Arch. Biochem. Biophys.">
        <title>Structural and biochemical analysis of a type II free methionine-R-sulfoxide reductase from Thermoplasma acidophilum.</title>
        <authorList>
            <person name="Kim H.S."/>
            <person name="Kwak G.H."/>
            <person name="Lee K."/>
            <person name="Jo C.H."/>
            <person name="Hwang K.Y."/>
            <person name="Kim H.Y."/>
        </authorList>
    </citation>
    <scope>X-RAY CRYSTALLOGRAPHY (2.00 ANGSTROMS)</scope>
</reference>
<dbReference type="SUPFAM" id="SSF55781">
    <property type="entry name" value="GAF domain-like"/>
    <property type="match status" value="1"/>
</dbReference>
<accession>Q9HJW5</accession>
<dbReference type="HOGENOM" id="CLU_077738_2_2_2"/>
<name>Q9HJW5_THEAC</name>
<evidence type="ECO:0007829" key="4">
    <source>
        <dbReference type="PDB" id="4MMN"/>
    </source>
</evidence>
<keyword evidence="3" id="KW-1185">Reference proteome</keyword>
<feature type="domain" description="GAF" evidence="1">
    <location>
        <begin position="11"/>
        <end position="133"/>
    </location>
</feature>
<dbReference type="EMBL" id="AL445065">
    <property type="protein sequence ID" value="CAC11977.1"/>
    <property type="molecule type" value="Genomic_DNA"/>
</dbReference>
<sequence>MDLKEFARSQMQAACQYLKEKNPKYDWVGFYVLEHGKLKLEAFVGEKTDHVEINLGDGLCSLAVLKNDIVNEYDVKSNPKYLACFPSTQSEIVVPVRYQGEPIGEIDIDSDKKAAFSKEDEAMLSSIADLMAPLVHEFFVK</sequence>
<dbReference type="KEGG" id="tac:Ta0848"/>
<gene>
    <name evidence="2" type="ordered locus">Ta0848</name>
</gene>
<dbReference type="EnsemblBacteria" id="CAC11977">
    <property type="protein sequence ID" value="CAC11977"/>
    <property type="gene ID" value="CAC11977"/>
</dbReference>
<dbReference type="SMR" id="Q9HJW5"/>
<reference evidence="2 3" key="1">
    <citation type="journal article" date="2000" name="Nature">
        <title>The genome sequence of the thermoacidophilic scavenger Thermoplasma acidophilum.</title>
        <authorList>
            <person name="Ruepp A."/>
            <person name="Graml W."/>
            <person name="Santos-Martinez M.L."/>
            <person name="Koretke K.K."/>
            <person name="Volker C."/>
            <person name="Mewes H.W."/>
            <person name="Frishman D."/>
            <person name="Stocker S."/>
            <person name="Lupas A.N."/>
            <person name="Baumeister W."/>
        </authorList>
    </citation>
    <scope>NUCLEOTIDE SEQUENCE [LARGE SCALE GENOMIC DNA]</scope>
    <source>
        <strain evidence="3">ATCC 25905 / DSM 1728 / JCM 9062 / NBRC 15155 / AMRC-C165</strain>
    </source>
</reference>
<evidence type="ECO:0000259" key="1">
    <source>
        <dbReference type="Pfam" id="PF13185"/>
    </source>
</evidence>
<dbReference type="PDBsum" id="4MMN"/>
<evidence type="ECO:0000313" key="3">
    <source>
        <dbReference type="Proteomes" id="UP000001024"/>
    </source>
</evidence>
<dbReference type="STRING" id="273075.gene:9572062"/>
<protein>
    <recommendedName>
        <fullName evidence="1">GAF domain-containing protein</fullName>
    </recommendedName>
</protein>
<dbReference type="EvolutionaryTrace" id="Q9HJW5"/>
<proteinExistence type="evidence at protein level"/>
<dbReference type="eggNOG" id="arCOG05374">
    <property type="taxonomic scope" value="Archaea"/>
</dbReference>
<dbReference type="AlphaFoldDB" id="Q9HJW5"/>